<dbReference type="InterPro" id="IPR036250">
    <property type="entry name" value="AcylCo_DH-like_C"/>
</dbReference>
<name>X1D0C8_9ZZZZ</name>
<proteinExistence type="predicted"/>
<dbReference type="Pfam" id="PF03241">
    <property type="entry name" value="HpaB"/>
    <property type="match status" value="1"/>
</dbReference>
<dbReference type="InterPro" id="IPR024719">
    <property type="entry name" value="HpaB/PvcC/4-BUDH_C"/>
</dbReference>
<dbReference type="AlphaFoldDB" id="X1D0C8"/>
<accession>X1D0C8</accession>
<dbReference type="PANTHER" id="PTHR36117:SF3">
    <property type="entry name" value="4-HYDROXYPHENYLACETATE 3-MONOOXYGENASE-RELATED"/>
    <property type="match status" value="1"/>
</dbReference>
<comment type="caution">
    <text evidence="2">The sequence shown here is derived from an EMBL/GenBank/DDBJ whole genome shotgun (WGS) entry which is preliminary data.</text>
</comment>
<dbReference type="PANTHER" id="PTHR36117">
    <property type="entry name" value="4-HYDROXYPHENYLACETATE 3-MONOOXYGENASE-RELATED"/>
    <property type="match status" value="1"/>
</dbReference>
<dbReference type="GO" id="GO:0016627">
    <property type="term" value="F:oxidoreductase activity, acting on the CH-CH group of donors"/>
    <property type="evidence" value="ECO:0007669"/>
    <property type="project" value="InterPro"/>
</dbReference>
<reference evidence="2" key="1">
    <citation type="journal article" date="2014" name="Front. Microbiol.">
        <title>High frequency of phylogenetically diverse reductive dehalogenase-homologous genes in deep subseafloor sedimentary metagenomes.</title>
        <authorList>
            <person name="Kawai M."/>
            <person name="Futagami T."/>
            <person name="Toyoda A."/>
            <person name="Takaki Y."/>
            <person name="Nishi S."/>
            <person name="Hori S."/>
            <person name="Arai W."/>
            <person name="Tsubouchi T."/>
            <person name="Morono Y."/>
            <person name="Uchiyama I."/>
            <person name="Ito T."/>
            <person name="Fujiyama A."/>
            <person name="Inagaki F."/>
            <person name="Takami H."/>
        </authorList>
    </citation>
    <scope>NUCLEOTIDE SEQUENCE</scope>
    <source>
        <strain evidence="2">Expedition CK06-06</strain>
    </source>
</reference>
<protein>
    <recommendedName>
        <fullName evidence="1">HpaB/PvcC/4-BUDH C-terminal domain-containing protein</fullName>
    </recommendedName>
</protein>
<dbReference type="InterPro" id="IPR004925">
    <property type="entry name" value="HpaB/PvcC/4-BUDH"/>
</dbReference>
<feature type="non-terminal residue" evidence="2">
    <location>
        <position position="1"/>
    </location>
</feature>
<evidence type="ECO:0000259" key="1">
    <source>
        <dbReference type="Pfam" id="PF03241"/>
    </source>
</evidence>
<organism evidence="2">
    <name type="scientific">marine sediment metagenome</name>
    <dbReference type="NCBI Taxonomy" id="412755"/>
    <lineage>
        <taxon>unclassified sequences</taxon>
        <taxon>metagenomes</taxon>
        <taxon>ecological metagenomes</taxon>
    </lineage>
</organism>
<feature type="domain" description="HpaB/PvcC/4-BUDH C-terminal" evidence="1">
    <location>
        <begin position="3"/>
        <end position="62"/>
    </location>
</feature>
<dbReference type="SUPFAM" id="SSF47203">
    <property type="entry name" value="Acyl-CoA dehydrogenase C-terminal domain-like"/>
    <property type="match status" value="1"/>
</dbReference>
<sequence>EGMCVEDRYKVLRFIENLTMGVASVSYRTESMHGAGSPQAQRIMISRQVDLEKKKNLVKKILEIDSE</sequence>
<evidence type="ECO:0000313" key="2">
    <source>
        <dbReference type="EMBL" id="GAH14271.1"/>
    </source>
</evidence>
<dbReference type="EMBL" id="BART01031425">
    <property type="protein sequence ID" value="GAH14271.1"/>
    <property type="molecule type" value="Genomic_DNA"/>
</dbReference>
<gene>
    <name evidence="2" type="ORF">S01H4_54590</name>
</gene>
<dbReference type="Gene3D" id="1.20.140.10">
    <property type="entry name" value="Butyryl-CoA Dehydrogenase, subunit A, domain 3"/>
    <property type="match status" value="1"/>
</dbReference>